<dbReference type="Pfam" id="PF01565">
    <property type="entry name" value="FAD_binding_4"/>
    <property type="match status" value="1"/>
</dbReference>
<dbReference type="SMART" id="SM00906">
    <property type="entry name" value="Fungal_trans"/>
    <property type="match status" value="1"/>
</dbReference>
<keyword evidence="5" id="KW-0539">Nucleus</keyword>
<dbReference type="Pfam" id="PF04082">
    <property type="entry name" value="Fungal_trans"/>
    <property type="match status" value="1"/>
</dbReference>
<protein>
    <submittedName>
        <fullName evidence="7">FAD dependent oxidoreductase, putative</fullName>
    </submittedName>
</protein>
<dbReference type="SUPFAM" id="SSF56176">
    <property type="entry name" value="FAD-binding/transporter-associated domain-like"/>
    <property type="match status" value="1"/>
</dbReference>
<dbReference type="GO" id="GO:0006351">
    <property type="term" value="P:DNA-templated transcription"/>
    <property type="evidence" value="ECO:0007669"/>
    <property type="project" value="InterPro"/>
</dbReference>
<keyword evidence="8" id="KW-1185">Reference proteome</keyword>
<evidence type="ECO:0000256" key="5">
    <source>
        <dbReference type="ARBA" id="ARBA00023242"/>
    </source>
</evidence>
<dbReference type="CDD" id="cd12148">
    <property type="entry name" value="fungal_TF_MHR"/>
    <property type="match status" value="1"/>
</dbReference>
<keyword evidence="3" id="KW-0274">FAD</keyword>
<dbReference type="HOGENOM" id="CLU_292391_0_0_1"/>
<comment type="caution">
    <text evidence="7">The sequence shown here is derived from an EMBL/GenBank/DDBJ whole genome shotgun (WGS) entry which is preliminary data.</text>
</comment>
<dbReference type="Proteomes" id="UP000018001">
    <property type="component" value="Unassembled WGS sequence"/>
</dbReference>
<dbReference type="GO" id="GO:0071949">
    <property type="term" value="F:FAD binding"/>
    <property type="evidence" value="ECO:0007669"/>
    <property type="project" value="InterPro"/>
</dbReference>
<evidence type="ECO:0000256" key="3">
    <source>
        <dbReference type="ARBA" id="ARBA00022827"/>
    </source>
</evidence>
<dbReference type="OrthoDB" id="4459777at2759"/>
<dbReference type="InterPro" id="IPR016169">
    <property type="entry name" value="FAD-bd_PCMH_sub2"/>
</dbReference>
<gene>
    <name evidence="7" type="ORF">PVAR5_3297</name>
</gene>
<feature type="domain" description="FAD-binding PCMH-type" evidence="6">
    <location>
        <begin position="604"/>
        <end position="775"/>
    </location>
</feature>
<evidence type="ECO:0000256" key="1">
    <source>
        <dbReference type="ARBA" id="ARBA00005466"/>
    </source>
</evidence>
<evidence type="ECO:0000256" key="4">
    <source>
        <dbReference type="ARBA" id="ARBA00023002"/>
    </source>
</evidence>
<dbReference type="GO" id="GO:0016491">
    <property type="term" value="F:oxidoreductase activity"/>
    <property type="evidence" value="ECO:0007669"/>
    <property type="project" value="UniProtKB-KW"/>
</dbReference>
<dbReference type="PANTHER" id="PTHR42973:SF13">
    <property type="entry name" value="FAD-BINDING PCMH-TYPE DOMAIN-CONTAINING PROTEIN"/>
    <property type="match status" value="1"/>
</dbReference>
<keyword evidence="2" id="KW-0285">Flavoprotein</keyword>
<dbReference type="InParanoid" id="V5FRM0"/>
<comment type="similarity">
    <text evidence="1">Belongs to the oxygen-dependent FAD-linked oxidoreductase family.</text>
</comment>
<keyword evidence="4" id="KW-0560">Oxidoreductase</keyword>
<proteinExistence type="inferred from homology"/>
<dbReference type="InterPro" id="IPR016166">
    <property type="entry name" value="FAD-bd_PCMH"/>
</dbReference>
<dbReference type="AlphaFoldDB" id="V5FRM0"/>
<dbReference type="EMBL" id="BAUL01000098">
    <property type="protein sequence ID" value="GAD94668.1"/>
    <property type="molecule type" value="Genomic_DNA"/>
</dbReference>
<organism evidence="7 8">
    <name type="scientific">Byssochlamys spectabilis (strain No. 5 / NBRC 109023)</name>
    <name type="common">Paecilomyces variotii</name>
    <dbReference type="NCBI Taxonomy" id="1356009"/>
    <lineage>
        <taxon>Eukaryota</taxon>
        <taxon>Fungi</taxon>
        <taxon>Dikarya</taxon>
        <taxon>Ascomycota</taxon>
        <taxon>Pezizomycotina</taxon>
        <taxon>Eurotiomycetes</taxon>
        <taxon>Eurotiomycetidae</taxon>
        <taxon>Eurotiales</taxon>
        <taxon>Thermoascaceae</taxon>
        <taxon>Paecilomyces</taxon>
    </lineage>
</organism>
<dbReference type="eggNOG" id="KOG1231">
    <property type="taxonomic scope" value="Eukaryota"/>
</dbReference>
<dbReference type="GO" id="GO:0008270">
    <property type="term" value="F:zinc ion binding"/>
    <property type="evidence" value="ECO:0007669"/>
    <property type="project" value="InterPro"/>
</dbReference>
<dbReference type="PANTHER" id="PTHR42973">
    <property type="entry name" value="BINDING OXIDOREDUCTASE, PUTATIVE (AFU_ORTHOLOGUE AFUA_1G17690)-RELATED"/>
    <property type="match status" value="1"/>
</dbReference>
<name>V5FRM0_BYSSN</name>
<dbReference type="PROSITE" id="PS51387">
    <property type="entry name" value="FAD_PCMH"/>
    <property type="match status" value="1"/>
</dbReference>
<sequence>MSHNDSAPAASLRRQPGLPNRACTECRRKKIRLSLMDTLDYDLTSYFLSSSIDAGEAMDFNSIIQNATVNVPFEDEIEQQLYVPEQNHEGLTGLSSNVVNSGAISLDQLYQGPEYAIGIDMGLPSEQDHRYSIPSLSGPQSPSQLQIGIALNVSPTLAQHLVTVFFEKIQCAIPVFHRPSFDRAFSYVMTGLEARNMSPEDALVLNAMFALSSRFATFGFPSSVSAHNRGKSFAEAARKIILSNYNNFDEFDSNMPQLKCLQGCILLSYYLLTSTAGSQSWMMTGLCCRMAYEMDLDTVDSTPVAEDNVDEWVKREELRRAWWAIWELDGVASSLSRRPFSINRYTMSVYLPVSDEKWFAKAKTDSAPLGVDPLSAWRVLRTSANVDERAWYLASKALLKSASEIQRTEFSSPEREEVWNALGRFRLALPKSFDLLSVNFETASFKAVNWIINTHLVLETTAIMLCLRDAVSSFPSANQVAGYETIALDNCARHVRAIVRIAQTWKPDYIKFSLPFAANLLFGPAGINIRSDVMQRLGSDPDTIKLALDRFADSWGLYELLLVSSSAAAADFCDTIKAENVEVDGPLSIQYEETLTKYWSAACSALRPSCILAPSSTAEVANIVNALQDTEDLFAVKSGGHMPNNGFASIQNGILISTKNLDQVVYDTETQTAVIGPGLSWEDAQKGLDGTGRTLVGGRLGGVGVGGYMLGGGLSFLSSQYGWAANNVVNYEVVLANATIVNANKDENQDLFYALKGGGNNFGIVTAYTLQTHPIGQVWGGNYIFSGSKSPEVLEATRAFTEHYPDEKAAIIVTHERAIAIDSWIVFLFYDGPTPPQGVFDGLKAIGPEVDTTKTWDTYYDLLKFNDFAILHGQRYLIGTETTPLPNKTVGAEVMQSYHDHFVDVGNGILEVPGLISTMALQPMPRNITSKAKALGGDLIDLPDDQDYIIFELDYSYSLASSDEKVSAALQDLYGGLHNLVDKHIEDGLLPDIYRPLFMNDAYFQQDYWGRIRTKETALQTRLKYDPEGFFQKRTSGGFRLN</sequence>
<dbReference type="InterPro" id="IPR036318">
    <property type="entry name" value="FAD-bd_PCMH-like_sf"/>
</dbReference>
<dbReference type="Gene3D" id="3.30.465.10">
    <property type="match status" value="1"/>
</dbReference>
<reference evidence="8" key="1">
    <citation type="journal article" date="2014" name="Genome Announc.">
        <title>Draft genome sequence of the formaldehyde-resistant fungus Byssochlamys spectabilis No. 5 (anamorph Paecilomyces variotii No. 5) (NBRC109023).</title>
        <authorList>
            <person name="Oka T."/>
            <person name="Ekino K."/>
            <person name="Fukuda K."/>
            <person name="Nomura Y."/>
        </authorList>
    </citation>
    <scope>NUCLEOTIDE SEQUENCE [LARGE SCALE GENOMIC DNA]</scope>
    <source>
        <strain evidence="8">No. 5 / NBRC 109023</strain>
    </source>
</reference>
<dbReference type="InterPro" id="IPR007219">
    <property type="entry name" value="XnlR_reg_dom"/>
</dbReference>
<evidence type="ECO:0000313" key="8">
    <source>
        <dbReference type="Proteomes" id="UP000018001"/>
    </source>
</evidence>
<evidence type="ECO:0000256" key="2">
    <source>
        <dbReference type="ARBA" id="ARBA00022630"/>
    </source>
</evidence>
<accession>V5FRM0</accession>
<dbReference type="GO" id="GO:0003677">
    <property type="term" value="F:DNA binding"/>
    <property type="evidence" value="ECO:0007669"/>
    <property type="project" value="InterPro"/>
</dbReference>
<dbReference type="InterPro" id="IPR006094">
    <property type="entry name" value="Oxid_FAD_bind_N"/>
</dbReference>
<evidence type="ECO:0000259" key="6">
    <source>
        <dbReference type="PROSITE" id="PS51387"/>
    </source>
</evidence>
<evidence type="ECO:0000313" key="7">
    <source>
        <dbReference type="EMBL" id="GAD94668.1"/>
    </source>
</evidence>
<dbReference type="InterPro" id="IPR050416">
    <property type="entry name" value="FAD-linked_Oxidoreductase"/>
</dbReference>